<evidence type="ECO:0000313" key="1">
    <source>
        <dbReference type="EMBL" id="GBL78511.1"/>
    </source>
</evidence>
<organism evidence="1 2">
    <name type="scientific">Araneus ventricosus</name>
    <name type="common">Orbweaver spider</name>
    <name type="synonym">Epeira ventricosa</name>
    <dbReference type="NCBI Taxonomy" id="182803"/>
    <lineage>
        <taxon>Eukaryota</taxon>
        <taxon>Metazoa</taxon>
        <taxon>Ecdysozoa</taxon>
        <taxon>Arthropoda</taxon>
        <taxon>Chelicerata</taxon>
        <taxon>Arachnida</taxon>
        <taxon>Araneae</taxon>
        <taxon>Araneomorphae</taxon>
        <taxon>Entelegynae</taxon>
        <taxon>Araneoidea</taxon>
        <taxon>Araneidae</taxon>
        <taxon>Araneus</taxon>
    </lineage>
</organism>
<keyword evidence="2" id="KW-1185">Reference proteome</keyword>
<dbReference type="Proteomes" id="UP000499080">
    <property type="component" value="Unassembled WGS sequence"/>
</dbReference>
<sequence length="159" mass="17980">MRSSFARVTHPDVFGEEGSFLTIRTMPAVIVVFEGESEFLLSLLKELGRSRILRFLYFNGLKNQRVKRPVGIDFSTSDVSVPLEHSVGRCSSLQSIWPRINVQSSVIDKKNLEQFQTLLTPPPHHHHHDIKQLLPFHLLPVSTCRSLGKQLSYFPSSGG</sequence>
<dbReference type="EMBL" id="BGPR01000015">
    <property type="protein sequence ID" value="GBL78511.1"/>
    <property type="molecule type" value="Genomic_DNA"/>
</dbReference>
<dbReference type="AlphaFoldDB" id="A0A4Y2AF72"/>
<protein>
    <submittedName>
        <fullName evidence="1">Uncharacterized protein</fullName>
    </submittedName>
</protein>
<accession>A0A4Y2AF72</accession>
<comment type="caution">
    <text evidence="1">The sequence shown here is derived from an EMBL/GenBank/DDBJ whole genome shotgun (WGS) entry which is preliminary data.</text>
</comment>
<name>A0A4Y2AF72_ARAVE</name>
<gene>
    <name evidence="1" type="ORF">AVEN_42988_1</name>
</gene>
<reference evidence="1 2" key="1">
    <citation type="journal article" date="2019" name="Sci. Rep.">
        <title>Orb-weaving spider Araneus ventricosus genome elucidates the spidroin gene catalogue.</title>
        <authorList>
            <person name="Kono N."/>
            <person name="Nakamura H."/>
            <person name="Ohtoshi R."/>
            <person name="Moran D.A.P."/>
            <person name="Shinohara A."/>
            <person name="Yoshida Y."/>
            <person name="Fujiwara M."/>
            <person name="Mori M."/>
            <person name="Tomita M."/>
            <person name="Arakawa K."/>
        </authorList>
    </citation>
    <scope>NUCLEOTIDE SEQUENCE [LARGE SCALE GENOMIC DNA]</scope>
</reference>
<proteinExistence type="predicted"/>
<evidence type="ECO:0000313" key="2">
    <source>
        <dbReference type="Proteomes" id="UP000499080"/>
    </source>
</evidence>